<protein>
    <recommendedName>
        <fullName evidence="4">DUF2490 domain-containing protein</fullName>
    </recommendedName>
</protein>
<evidence type="ECO:0000313" key="3">
    <source>
        <dbReference type="Proteomes" id="UP000005631"/>
    </source>
</evidence>
<gene>
    <name evidence="2" type="ordered locus">Oweho_0037</name>
</gene>
<evidence type="ECO:0008006" key="4">
    <source>
        <dbReference type="Google" id="ProtNLM"/>
    </source>
</evidence>
<dbReference type="OrthoDB" id="1118734at2"/>
<accession>G8R550</accession>
<dbReference type="HOGENOM" id="CLU_1097708_0_0_10"/>
<sequence>MIFGKHSVLFSYLALALFLLLAKSSVAQDKISLITWADFNYTYNKFNKLGIGGDMGMRGIISKPNWGLVYVRPTLKYHFTPFIQVSGALGLFQTFQSDPSDMFEMRLAQEGKAEWPSFNNFYFIHRLRFEERFLFYNQADVVDNFDNQQQNFRFRYMLSVRSNYFKITNRAEYLYLIAGAEYFFPLGSNVDERFFNASRLSAGFGQELKLDWNYQVDLIWQRSRNTLEGNFTTDEFIIRLRVYFEQYKKEKDE</sequence>
<keyword evidence="3" id="KW-1185">Reference proteome</keyword>
<dbReference type="Pfam" id="PF10677">
    <property type="entry name" value="DUF2490"/>
    <property type="match status" value="1"/>
</dbReference>
<dbReference type="EMBL" id="CP003156">
    <property type="protein sequence ID" value="AEV31061.1"/>
    <property type="molecule type" value="Genomic_DNA"/>
</dbReference>
<feature type="signal peptide" evidence="1">
    <location>
        <begin position="1"/>
        <end position="27"/>
    </location>
</feature>
<dbReference type="TCDB" id="1.B.81.1.5">
    <property type="family name" value="the duf2490 putative beta barrel porin (duf2490) family"/>
</dbReference>
<dbReference type="eggNOG" id="ENOG502ZZP8">
    <property type="taxonomic scope" value="Bacteria"/>
</dbReference>
<evidence type="ECO:0000256" key="1">
    <source>
        <dbReference type="SAM" id="SignalP"/>
    </source>
</evidence>
<name>G8R550_OWEHD</name>
<evidence type="ECO:0000313" key="2">
    <source>
        <dbReference type="EMBL" id="AEV31061.1"/>
    </source>
</evidence>
<keyword evidence="1" id="KW-0732">Signal</keyword>
<organism evidence="2 3">
    <name type="scientific">Owenweeksia hongkongensis (strain DSM 17368 / CIP 108786 / JCM 12287 / NRRL B-23963 / UST20020801)</name>
    <dbReference type="NCBI Taxonomy" id="926562"/>
    <lineage>
        <taxon>Bacteria</taxon>
        <taxon>Pseudomonadati</taxon>
        <taxon>Bacteroidota</taxon>
        <taxon>Flavobacteriia</taxon>
        <taxon>Flavobacteriales</taxon>
        <taxon>Owenweeksiaceae</taxon>
        <taxon>Owenweeksia</taxon>
    </lineage>
</organism>
<dbReference type="KEGG" id="oho:Oweho_0037"/>
<proteinExistence type="predicted"/>
<dbReference type="InterPro" id="IPR019619">
    <property type="entry name" value="DUF2490"/>
</dbReference>
<dbReference type="RefSeq" id="WP_014200422.1">
    <property type="nucleotide sequence ID" value="NC_016599.1"/>
</dbReference>
<dbReference type="AlphaFoldDB" id="G8R550"/>
<dbReference type="Proteomes" id="UP000005631">
    <property type="component" value="Chromosome"/>
</dbReference>
<feature type="chain" id="PRO_5003514683" description="DUF2490 domain-containing protein" evidence="1">
    <location>
        <begin position="28"/>
        <end position="253"/>
    </location>
</feature>
<reference evidence="2 3" key="1">
    <citation type="journal article" date="2012" name="Stand. Genomic Sci.">
        <title>Genome sequence of the orange-pigmented seawater bacterium Owenweeksia hongkongensis type strain (UST20020801(T)).</title>
        <authorList>
            <person name="Riedel T."/>
            <person name="Held B."/>
            <person name="Nolan M."/>
            <person name="Lucas S."/>
            <person name="Lapidus A."/>
            <person name="Tice H."/>
            <person name="Del Rio T.G."/>
            <person name="Cheng J.F."/>
            <person name="Han C."/>
            <person name="Tapia R."/>
            <person name="Goodwin L.A."/>
            <person name="Pitluck S."/>
            <person name="Liolios K."/>
            <person name="Mavromatis K."/>
            <person name="Pagani I."/>
            <person name="Ivanova N."/>
            <person name="Mikhailova N."/>
            <person name="Pati A."/>
            <person name="Chen A."/>
            <person name="Palaniappan K."/>
            <person name="Rohde M."/>
            <person name="Tindall B.J."/>
            <person name="Detter J.C."/>
            <person name="Goker M."/>
            <person name="Woyke T."/>
            <person name="Bristow J."/>
            <person name="Eisen J.A."/>
            <person name="Markowitz V."/>
            <person name="Hugenholtz P."/>
            <person name="Klenk H.P."/>
            <person name="Kyrpides N.C."/>
        </authorList>
    </citation>
    <scope>NUCLEOTIDE SEQUENCE</scope>
    <source>
        <strain evidence="3">DSM 17368 / JCM 12287 / NRRL B-23963</strain>
    </source>
</reference>